<dbReference type="GO" id="GO:0004134">
    <property type="term" value="F:4-alpha-glucanotransferase activity"/>
    <property type="evidence" value="ECO:0007669"/>
    <property type="project" value="UniProtKB-EC"/>
</dbReference>
<dbReference type="InterPro" id="IPR013780">
    <property type="entry name" value="Glyco_hydro_b"/>
</dbReference>
<dbReference type="Pfam" id="PF00128">
    <property type="entry name" value="Alpha-amylase"/>
    <property type="match status" value="1"/>
</dbReference>
<dbReference type="InterPro" id="IPR013783">
    <property type="entry name" value="Ig-like_fold"/>
</dbReference>
<keyword evidence="13" id="KW-1185">Reference proteome</keyword>
<evidence type="ECO:0000256" key="8">
    <source>
        <dbReference type="ARBA" id="ARBA00031423"/>
    </source>
</evidence>
<dbReference type="InterPro" id="IPR045857">
    <property type="entry name" value="O16G_dom_2"/>
</dbReference>
<dbReference type="SMART" id="SM00642">
    <property type="entry name" value="Aamy"/>
    <property type="match status" value="1"/>
</dbReference>
<organism evidence="12 13">
    <name type="scientific">Selenomonas sputigena</name>
    <dbReference type="NCBI Taxonomy" id="69823"/>
    <lineage>
        <taxon>Bacteria</taxon>
        <taxon>Bacillati</taxon>
        <taxon>Bacillota</taxon>
        <taxon>Negativicutes</taxon>
        <taxon>Selenomonadales</taxon>
        <taxon>Selenomonadaceae</taxon>
        <taxon>Selenomonas</taxon>
    </lineage>
</organism>
<keyword evidence="5 10" id="KW-0328">Glycosyltransferase</keyword>
<evidence type="ECO:0000256" key="9">
    <source>
        <dbReference type="ARBA" id="ARBA00031501"/>
    </source>
</evidence>
<comment type="catalytic activity">
    <reaction evidence="1 10">
        <text>Transfers a segment of a (1-&gt;4)-alpha-D-glucan to a new position in an acceptor, which may be glucose or a (1-&gt;4)-alpha-D-glucan.</text>
        <dbReference type="EC" id="2.4.1.25"/>
    </reaction>
</comment>
<dbReference type="Gene3D" id="3.20.20.80">
    <property type="entry name" value="Glycosidases"/>
    <property type="match status" value="2"/>
</dbReference>
<name>A0ABV3X479_9FIRM</name>
<dbReference type="InterPro" id="IPR017853">
    <property type="entry name" value="GH"/>
</dbReference>
<dbReference type="SUPFAM" id="SSF51445">
    <property type="entry name" value="(Trans)glycosidases"/>
    <property type="match status" value="2"/>
</dbReference>
<dbReference type="EMBL" id="JARVLH010000002">
    <property type="protein sequence ID" value="MEX5284854.1"/>
    <property type="molecule type" value="Genomic_DNA"/>
</dbReference>
<dbReference type="InterPro" id="IPR006047">
    <property type="entry name" value="GH13_cat_dom"/>
</dbReference>
<evidence type="ECO:0000256" key="10">
    <source>
        <dbReference type="RuleBase" id="RU361207"/>
    </source>
</evidence>
<dbReference type="PANTHER" id="PTHR32438:SF5">
    <property type="entry name" value="4-ALPHA-GLUCANOTRANSFERASE DPE1, CHLOROPLASTIC_AMYLOPLASTIC"/>
    <property type="match status" value="1"/>
</dbReference>
<dbReference type="InterPro" id="IPR003385">
    <property type="entry name" value="Glyco_hydro_77"/>
</dbReference>
<dbReference type="SUPFAM" id="SSF81296">
    <property type="entry name" value="E set domains"/>
    <property type="match status" value="1"/>
</dbReference>
<reference evidence="12 13" key="1">
    <citation type="submission" date="2023-04" db="EMBL/GenBank/DDBJ databases">
        <title>Genome Sequence of Selenomonas sputigena ATCC 33150.</title>
        <authorList>
            <person name="Miller D.P."/>
            <person name="Anvari S."/>
            <person name="Polson S.W."/>
            <person name="Macdonald M."/>
            <person name="Mcdowell J.V."/>
        </authorList>
    </citation>
    <scope>NUCLEOTIDE SEQUENCE [LARGE SCALE GENOMIC DNA]</scope>
    <source>
        <strain evidence="12 13">ATCC 33150</strain>
    </source>
</reference>
<dbReference type="Gene3D" id="2.60.40.10">
    <property type="entry name" value="Immunoglobulins"/>
    <property type="match status" value="1"/>
</dbReference>
<evidence type="ECO:0000256" key="7">
    <source>
        <dbReference type="ARBA" id="ARBA00023277"/>
    </source>
</evidence>
<comment type="similarity">
    <text evidence="2 10">Belongs to the disproportionating enzyme family.</text>
</comment>
<comment type="caution">
    <text evidence="12">The sequence shown here is derived from an EMBL/GenBank/DDBJ whole genome shotgun (WGS) entry which is preliminary data.</text>
</comment>
<evidence type="ECO:0000256" key="6">
    <source>
        <dbReference type="ARBA" id="ARBA00022679"/>
    </source>
</evidence>
<dbReference type="SUPFAM" id="SSF51011">
    <property type="entry name" value="Glycosyl hydrolase domain"/>
    <property type="match status" value="1"/>
</dbReference>
<dbReference type="Gene3D" id="3.90.400.10">
    <property type="entry name" value="Oligo-1,6-glucosidase, Domain 2"/>
    <property type="match status" value="1"/>
</dbReference>
<dbReference type="CDD" id="cd11338">
    <property type="entry name" value="AmyAc_CMD"/>
    <property type="match status" value="1"/>
</dbReference>
<evidence type="ECO:0000313" key="12">
    <source>
        <dbReference type="EMBL" id="MEX5284854.1"/>
    </source>
</evidence>
<dbReference type="Proteomes" id="UP001559623">
    <property type="component" value="Unassembled WGS sequence"/>
</dbReference>
<evidence type="ECO:0000313" key="13">
    <source>
        <dbReference type="Proteomes" id="UP001559623"/>
    </source>
</evidence>
<evidence type="ECO:0000256" key="2">
    <source>
        <dbReference type="ARBA" id="ARBA00005684"/>
    </source>
</evidence>
<dbReference type="PANTHER" id="PTHR32438">
    <property type="entry name" value="4-ALPHA-GLUCANOTRANSFERASE DPE1, CHLOROPLASTIC/AMYLOPLASTIC"/>
    <property type="match status" value="1"/>
</dbReference>
<dbReference type="NCBIfam" id="NF011080">
    <property type="entry name" value="PRK14508.1-3"/>
    <property type="match status" value="1"/>
</dbReference>
<evidence type="ECO:0000256" key="1">
    <source>
        <dbReference type="ARBA" id="ARBA00000439"/>
    </source>
</evidence>
<feature type="domain" description="Glycosyl hydrolase family 13 catalytic" evidence="11">
    <location>
        <begin position="143"/>
        <end position="549"/>
    </location>
</feature>
<dbReference type="NCBIfam" id="TIGR00217">
    <property type="entry name" value="malQ"/>
    <property type="match status" value="1"/>
</dbReference>
<dbReference type="Gene3D" id="2.60.40.1180">
    <property type="entry name" value="Golgi alpha-mannosidase II"/>
    <property type="match status" value="1"/>
</dbReference>
<dbReference type="CDD" id="cd02857">
    <property type="entry name" value="E_set_CDase_PDE_N"/>
    <property type="match status" value="1"/>
</dbReference>
<evidence type="ECO:0000256" key="4">
    <source>
        <dbReference type="ARBA" id="ARBA00020295"/>
    </source>
</evidence>
<gene>
    <name evidence="12" type="primary">malQ</name>
    <name evidence="12" type="ORF">QCO44_04235</name>
</gene>
<dbReference type="EC" id="2.4.1.25" evidence="3 10"/>
<dbReference type="Pfam" id="PF02446">
    <property type="entry name" value="Glyco_hydro_77"/>
    <property type="match status" value="1"/>
</dbReference>
<keyword evidence="6 10" id="KW-0808">Transferase</keyword>
<dbReference type="InterPro" id="IPR014756">
    <property type="entry name" value="Ig_E-set"/>
</dbReference>
<evidence type="ECO:0000259" key="11">
    <source>
        <dbReference type="SMART" id="SM00642"/>
    </source>
</evidence>
<accession>A0ABV3X479</accession>
<dbReference type="NCBIfam" id="NF011079">
    <property type="entry name" value="PRK14508.1-2"/>
    <property type="match status" value="1"/>
</dbReference>
<sequence length="1149" mass="131631">MAQREAEHNSQDVFFRSPVGPAEASSSVRLGIRIKTKDEVSKVILRLWREGFGEQLIELATDSAEGMEERFYSARIDMPENGCLLWYYFIVATSAGTWYYGNNHEHLGGMGGIYDAAPPSFQITVFNKGAKTPDWAKHAVMYQIFPDRFCREGDAIVEKRGAVIHAHWGDQPCYYKDVDTKEIVQYDFFGGNIKGLESKLEYLKGIGISAIYLNPVFESPSNHHYDTGDYHKIDPLFGTNEQFQQLMEKAKSMGIRIVIDGVFSHTGSDSIYFNRDGNYDSVGAFQSPESPYYSWYNFHKYPYEYDSWWGFSTLPNVTETTPSYMDFIIRDEESVLHHWMKAGISGWRLDVVDELPAKFTQTFYRELKATDPDAILIGEVWEDASNKISYGVPREYLCGQEIDSAMNYPFRKIVLDFLLNYVDGRQSMRLLESLRENYPKENFYVMMNLIGSHDVERAITLLGEAPFYDGMPAIHQSRFRLDAEHYKLGTDRLKLAAIWQMTYPGMPCVYYGDEIGMQGFRDPYNRSPYNWQSPDEDVLSWYRKIIALRNEHMALQTGDFLPLMGEGNVIAYARTIRNGRDEFGAPAKNEAFVVIINRSRTQEMKVSLNVGDFVQGTMRDALDPEESVTPQRGLLTVKLPPLSARIYEAVPEVRRYPREAGILLHPTSLPSKYGIGDIGGAAYTFVDFLAAAGQKVWQVLPLCPVSDFGYSPYQSPSAFAGNPMMISLDMLIDYGLLSARDLKVMADGATAFIDFERAWAFKKKHLEKAWRNFQKAEEDADFTAFCRDEANWLDGYALFMALREDFGGKPWTDWPEPLKKREPKALAAAAEKLSDEIGRQKFWQYLFARQWRRLHAYARKKGIRIMGDMPIFVAQDSADVWANQELFRLNDDGTPQLVAGVPPDYFSATGQLWGNPQYDWAVMKKTGYAWWKERFRKLCSMVDIVRVDHFRGFESYWEVDGKAKTAVNGCWRKGPGKPFFEEMEKEIQGLDIVAEDLGIITDEVEKLRDDCGYPGMKVLHFCLYFNEMRRIGFAAPENSIVYTGTHDNNTTVGWYAQDLDAPARAAIAELVNARIDRPKEVCQKLIEFAYASNARLVIVPMQDVRCLDSRSRMNVPGTVGINWRWCLKDFAHAEEDAKWLKSLCEDYER</sequence>
<evidence type="ECO:0000256" key="5">
    <source>
        <dbReference type="ARBA" id="ARBA00022676"/>
    </source>
</evidence>
<dbReference type="InterPro" id="IPR004185">
    <property type="entry name" value="Glyco_hydro_13_lg-like_dom"/>
</dbReference>
<proteinExistence type="inferred from homology"/>
<keyword evidence="7 10" id="KW-0119">Carbohydrate metabolism</keyword>
<protein>
    <recommendedName>
        <fullName evidence="4 10">4-alpha-glucanotransferase</fullName>
        <ecNumber evidence="3 10">2.4.1.25</ecNumber>
    </recommendedName>
    <alternativeName>
        <fullName evidence="8 10">Amylomaltase</fullName>
    </alternativeName>
    <alternativeName>
        <fullName evidence="9 10">Disproportionating enzyme</fullName>
    </alternativeName>
</protein>
<evidence type="ECO:0000256" key="3">
    <source>
        <dbReference type="ARBA" id="ARBA00012560"/>
    </source>
</evidence>
<dbReference type="RefSeq" id="WP_368846574.1">
    <property type="nucleotide sequence ID" value="NZ_CP194411.1"/>
</dbReference>